<comment type="caution">
    <text evidence="1">The sequence shown here is derived from an EMBL/GenBank/DDBJ whole genome shotgun (WGS) entry which is preliminary data.</text>
</comment>
<name>A0ABP9TU37_9RICK</name>
<organism evidence="1 2">
    <name type="scientific">Candidatus Rickettsia kedanie</name>
    <dbReference type="NCBI Taxonomy" id="3115352"/>
    <lineage>
        <taxon>Bacteria</taxon>
        <taxon>Pseudomonadati</taxon>
        <taxon>Pseudomonadota</taxon>
        <taxon>Alphaproteobacteria</taxon>
        <taxon>Rickettsiales</taxon>
        <taxon>Rickettsiaceae</taxon>
        <taxon>Rickettsieae</taxon>
        <taxon>Rickettsia</taxon>
        <taxon>spotted fever group</taxon>
    </lineage>
</organism>
<dbReference type="Proteomes" id="UP001628124">
    <property type="component" value="Unassembled WGS sequence"/>
</dbReference>
<evidence type="ECO:0000313" key="1">
    <source>
        <dbReference type="EMBL" id="GAA5252396.1"/>
    </source>
</evidence>
<keyword evidence="2" id="KW-1185">Reference proteome</keyword>
<accession>A0ABP9TU37</accession>
<gene>
    <name evidence="1" type="ORF">KNCP2_06840</name>
</gene>
<protein>
    <submittedName>
        <fullName evidence="1">Uncharacterized protein</fullName>
    </submittedName>
</protein>
<evidence type="ECO:0000313" key="2">
    <source>
        <dbReference type="Proteomes" id="UP001628124"/>
    </source>
</evidence>
<reference evidence="1 2" key="1">
    <citation type="journal article" date="2024" name="Microbiol. Immunol.">
        <title>Discovery of a novel spotted fever group Rickettsia, 'Candidatus Rickettsia kedanie,' in unfed larval chigger mites, Leptotrombidium scutellare.</title>
        <authorList>
            <person name="Ogawa M."/>
            <person name="Matsutani M."/>
            <person name="Katayama T."/>
            <person name="Takada N."/>
            <person name="Noda S."/>
            <person name="Takahashi M."/>
            <person name="Kageyama D."/>
            <person name="Hanaoka N."/>
            <person name="Ebihara H."/>
        </authorList>
    </citation>
    <scope>NUCLEOTIDE SEQUENCE [LARGE SCALE GENOMIC DNA]</scope>
    <source>
        <strain evidence="1 2">KNCP2-13</strain>
    </source>
</reference>
<dbReference type="EMBL" id="BAABMM010000027">
    <property type="protein sequence ID" value="GAA5252396.1"/>
    <property type="molecule type" value="Genomic_DNA"/>
</dbReference>
<sequence length="59" mass="6808">MIGKHRNNPKYLMTLKFLAGIVNNDSNQELTEIFWEAAICNVNGILELGIERKIILLMY</sequence>
<proteinExistence type="predicted"/>